<dbReference type="AlphaFoldDB" id="X1HP30"/>
<dbReference type="EMBL" id="BARU01019682">
    <property type="protein sequence ID" value="GAH55579.1"/>
    <property type="molecule type" value="Genomic_DNA"/>
</dbReference>
<reference evidence="1" key="1">
    <citation type="journal article" date="2014" name="Front. Microbiol.">
        <title>High frequency of phylogenetically diverse reductive dehalogenase-homologous genes in deep subseafloor sedimentary metagenomes.</title>
        <authorList>
            <person name="Kawai M."/>
            <person name="Futagami T."/>
            <person name="Toyoda A."/>
            <person name="Takaki Y."/>
            <person name="Nishi S."/>
            <person name="Hori S."/>
            <person name="Arai W."/>
            <person name="Tsubouchi T."/>
            <person name="Morono Y."/>
            <person name="Uchiyama I."/>
            <person name="Ito T."/>
            <person name="Fujiyama A."/>
            <person name="Inagaki F."/>
            <person name="Takami H."/>
        </authorList>
    </citation>
    <scope>NUCLEOTIDE SEQUENCE</scope>
    <source>
        <strain evidence="1">Expedition CK06-06</strain>
    </source>
</reference>
<gene>
    <name evidence="1" type="ORF">S03H2_32388</name>
</gene>
<evidence type="ECO:0000313" key="1">
    <source>
        <dbReference type="EMBL" id="GAH55579.1"/>
    </source>
</evidence>
<organism evidence="1">
    <name type="scientific">marine sediment metagenome</name>
    <dbReference type="NCBI Taxonomy" id="412755"/>
    <lineage>
        <taxon>unclassified sequences</taxon>
        <taxon>metagenomes</taxon>
        <taxon>ecological metagenomes</taxon>
    </lineage>
</organism>
<proteinExistence type="predicted"/>
<accession>X1HP30</accession>
<sequence>PFNTYIIGTISGIPVEASYGGNCWIYNPRPADIARGDIQNRPVKWNWRTPHVKGANNIPVFADTMWRGGGPFSGEPGTGRFPERGAPPDYDGQWDSFNSEMKHFCINRHNGAVNHLFMDWSVRKVGLKELWTLKWHREFNTAGPWTSAGGATQRDWPEWMRDFKPY</sequence>
<feature type="non-terminal residue" evidence="1">
    <location>
        <position position="1"/>
    </location>
</feature>
<name>X1HP30_9ZZZZ</name>
<comment type="caution">
    <text evidence="1">The sequence shown here is derived from an EMBL/GenBank/DDBJ whole genome shotgun (WGS) entry which is preliminary data.</text>
</comment>
<protein>
    <submittedName>
        <fullName evidence="1">Uncharacterized protein</fullName>
    </submittedName>
</protein>